<dbReference type="Pfam" id="PF00400">
    <property type="entry name" value="WD40"/>
    <property type="match status" value="8"/>
</dbReference>
<evidence type="ECO:0000256" key="1">
    <source>
        <dbReference type="ARBA" id="ARBA00022574"/>
    </source>
</evidence>
<evidence type="ECO:0000256" key="2">
    <source>
        <dbReference type="ARBA" id="ARBA00022737"/>
    </source>
</evidence>
<dbReference type="PROSITE" id="PS50082">
    <property type="entry name" value="WD_REPEATS_2"/>
    <property type="match status" value="7"/>
</dbReference>
<feature type="repeat" description="WD" evidence="3">
    <location>
        <begin position="1014"/>
        <end position="1055"/>
    </location>
</feature>
<keyword evidence="4" id="KW-0732">Signal</keyword>
<dbReference type="Pfam" id="PF20703">
    <property type="entry name" value="nSTAND1"/>
    <property type="match status" value="1"/>
</dbReference>
<gene>
    <name evidence="6" type="ORF">ACFSJ0_35525</name>
</gene>
<feature type="repeat" description="WD" evidence="3">
    <location>
        <begin position="770"/>
        <end position="802"/>
    </location>
</feature>
<feature type="repeat" description="WD" evidence="3">
    <location>
        <begin position="972"/>
        <end position="1013"/>
    </location>
</feature>
<dbReference type="InterPro" id="IPR019775">
    <property type="entry name" value="WD40_repeat_CS"/>
</dbReference>
<feature type="repeat" description="WD" evidence="3">
    <location>
        <begin position="1168"/>
        <end position="1209"/>
    </location>
</feature>
<feature type="repeat" description="WD" evidence="3">
    <location>
        <begin position="1252"/>
        <end position="1293"/>
    </location>
</feature>
<keyword evidence="1 3" id="KW-0853">WD repeat</keyword>
<evidence type="ECO:0000256" key="3">
    <source>
        <dbReference type="PROSITE-ProRule" id="PRU00221"/>
    </source>
</evidence>
<feature type="signal peptide" evidence="4">
    <location>
        <begin position="1"/>
        <end position="22"/>
    </location>
</feature>
<sequence length="1371" mass="145446">MRGIRKAAPPAVLALLCAGAFAGFGEGHLPLPGAGLDVLTNVGANTLTDVILRTIDRVRDNPAAFEEMLAEQLEARLAVGDERLSGEIAEVLKKIDAGGVVLETMRSQGAELREDIEYALRLVTSHYHELDFILTSIVRDLDQLSEEQARQGSLLRLGAESSQQQLAELALIREQVTEIARSRPGSPGGKHPRVRWRGGCPYRGLQPFRQSDADVFYGREQRTAELIAAVRAKAGGSGLLLVTGVSGAGKSSLLRAGLMAALSHGNPPGADKWRQEFITPTRDPLTELATVLATPVGLDVPTLRDRLAQRPEEAASAARQAVLADASRGHADRRGERRMVLIVDQFEELFTLGEESAEEEREAFVAALDAMTRGPAVVIVAVRGDFVDRMAAYPPLASALADGLFVVGPMTGAELRRAITGPAAAAGLETEEGLVTTILGDLRTSGTGEYDAGALPLLSEALRRTYEVSPRRMSIRAYDRVGGVANAVRESAEEVYTSLTEPQKVIARALFLRMVSVSGPESATRRPLPKTDTYAAAPDDPASVDLVLQRFMDKRLMTVSGDVRESSADPKPQAEPHLVEISHDVLLTAWPRLKQWIEPHLAAKVLIDQLDKDAADWAQHGDRAFLYRGAKLAALLDLRTQWQQDPQGLPAPAPAGEDFLRAGIKESELSGRIRRLVIGGLSALLVMALVATSLAVWQGRQAELQRQMALVRLLVADAANNQLQDPATGRLLVAAAARLRGLLPAQSREELSEVDGGLYQALVYAGMASLKGHNGAVLSVAFNHDGTRLATGSDDNTVRLWDTTGAAVTEFKDEAWVTSVAFNHNGTQLATGSNVGVTRVWDTNTRKIVTVHKGTCTCDTPVTYSGDGRRLADGTALLDASTGSVIAEHPIAGSVAFNHDGTFLAIGFAGALTVWHTLTHKYTNIPLDPASGVIKVAFSRDGTRLATGYEHGGAAIWDTSAGSPKGRPLVSLKGIGRGVTSVAFSPDGTRLVTGHYDDIARIWNAGTGALLAELKGHSDAVFSVAFNHDGTRVATGGGDETARIWDATTGTPIAELPQGIIALSRDGGRLATEDSVWDTAAGQAVATLKSGLVEAAAFGHDGTLLATAADGTVRVRNPATGVTVTQLPGFRGHIGALALDAKGARLAIGGPDSVVHLRDLATGKSAELMGHAKPVNSLDFTRDGTYLATGSEDGTARVWNVATGVSVTTLKSDAESVMSVAFNPDGTRLATGSFDGTVRIWDVATGLVVTELKGQSQYLSAVAFNANGTRLATGSSDGTARVWELGTGKYVEFRIHSLGNLAILVAFSKDGTHLVAAANKGRTWDTPFAATDLMRELCSRMIVTSLSAKLRDKYGLGAELEHPCDRPTTAR</sequence>
<dbReference type="PANTHER" id="PTHR19848:SF8">
    <property type="entry name" value="F-BOX AND WD REPEAT DOMAIN CONTAINING 7"/>
    <property type="match status" value="1"/>
</dbReference>
<protein>
    <submittedName>
        <fullName evidence="6">AAA family ATPase</fullName>
    </submittedName>
</protein>
<feature type="chain" id="PRO_5047541433" evidence="4">
    <location>
        <begin position="23"/>
        <end position="1371"/>
    </location>
</feature>
<reference evidence="7" key="1">
    <citation type="journal article" date="2019" name="Int. J. Syst. Evol. Microbiol.">
        <title>The Global Catalogue of Microorganisms (GCM) 10K type strain sequencing project: providing services to taxonomists for standard genome sequencing and annotation.</title>
        <authorList>
            <consortium name="The Broad Institute Genomics Platform"/>
            <consortium name="The Broad Institute Genome Sequencing Center for Infectious Disease"/>
            <person name="Wu L."/>
            <person name="Ma J."/>
        </authorList>
    </citation>
    <scope>NUCLEOTIDE SEQUENCE [LARGE SCALE GENOMIC DNA]</scope>
    <source>
        <strain evidence="7">CGMCC 1.15399</strain>
    </source>
</reference>
<dbReference type="PROSITE" id="PS00678">
    <property type="entry name" value="WD_REPEATS_1"/>
    <property type="match status" value="4"/>
</dbReference>
<keyword evidence="7" id="KW-1185">Reference proteome</keyword>
<dbReference type="RefSeq" id="WP_219531379.1">
    <property type="nucleotide sequence ID" value="NZ_JAHKRM010000011.1"/>
</dbReference>
<keyword evidence="2" id="KW-0677">Repeat</keyword>
<feature type="domain" description="Novel STAND NTPase 1" evidence="5">
    <location>
        <begin position="201"/>
        <end position="622"/>
    </location>
</feature>
<accession>A0ABW4GIM0</accession>
<evidence type="ECO:0000256" key="4">
    <source>
        <dbReference type="SAM" id="SignalP"/>
    </source>
</evidence>
<evidence type="ECO:0000313" key="6">
    <source>
        <dbReference type="EMBL" id="MFD1542410.1"/>
    </source>
</evidence>
<dbReference type="PANTHER" id="PTHR19848">
    <property type="entry name" value="WD40 REPEAT PROTEIN"/>
    <property type="match status" value="1"/>
</dbReference>
<dbReference type="SMART" id="SM00320">
    <property type="entry name" value="WD40"/>
    <property type="match status" value="11"/>
</dbReference>
<dbReference type="PROSITE" id="PS50294">
    <property type="entry name" value="WD_REPEATS_REGION"/>
    <property type="match status" value="6"/>
</dbReference>
<feature type="repeat" description="WD" evidence="3">
    <location>
        <begin position="817"/>
        <end position="851"/>
    </location>
</feature>
<proteinExistence type="predicted"/>
<name>A0ABW4GIM0_9ACTN</name>
<organism evidence="6 7">
    <name type="scientific">Nonomuraea guangzhouensis</name>
    <dbReference type="NCBI Taxonomy" id="1291555"/>
    <lineage>
        <taxon>Bacteria</taxon>
        <taxon>Bacillati</taxon>
        <taxon>Actinomycetota</taxon>
        <taxon>Actinomycetes</taxon>
        <taxon>Streptosporangiales</taxon>
        <taxon>Streptosporangiaceae</taxon>
        <taxon>Nonomuraea</taxon>
    </lineage>
</organism>
<comment type="caution">
    <text evidence="6">The sequence shown here is derived from an EMBL/GenBank/DDBJ whole genome shotgun (WGS) entry which is preliminary data.</text>
</comment>
<feature type="repeat" description="WD" evidence="3">
    <location>
        <begin position="1210"/>
        <end position="1251"/>
    </location>
</feature>
<dbReference type="InterPro" id="IPR049052">
    <property type="entry name" value="nSTAND1"/>
</dbReference>
<dbReference type="EMBL" id="JBHUCM010000031">
    <property type="protein sequence ID" value="MFD1542410.1"/>
    <property type="molecule type" value="Genomic_DNA"/>
</dbReference>
<evidence type="ECO:0000313" key="7">
    <source>
        <dbReference type="Proteomes" id="UP001597097"/>
    </source>
</evidence>
<dbReference type="Proteomes" id="UP001597097">
    <property type="component" value="Unassembled WGS sequence"/>
</dbReference>
<evidence type="ECO:0000259" key="5">
    <source>
        <dbReference type="Pfam" id="PF20703"/>
    </source>
</evidence>
<dbReference type="CDD" id="cd00200">
    <property type="entry name" value="WD40"/>
    <property type="match status" value="2"/>
</dbReference>
<dbReference type="InterPro" id="IPR001680">
    <property type="entry name" value="WD40_rpt"/>
</dbReference>